<dbReference type="PANTHER" id="PTHR45738">
    <property type="entry name" value="POLYPHOSPHOINOSITIDE PHOSPHATASE"/>
    <property type="match status" value="1"/>
</dbReference>
<dbReference type="EMBL" id="JBBNAF010000011">
    <property type="protein sequence ID" value="KAK9099604.1"/>
    <property type="molecule type" value="Genomic_DNA"/>
</dbReference>
<dbReference type="InterPro" id="IPR043573">
    <property type="entry name" value="Fig4-like"/>
</dbReference>
<accession>A0AAP0EUC7</accession>
<evidence type="ECO:0000313" key="4">
    <source>
        <dbReference type="Proteomes" id="UP001420932"/>
    </source>
</evidence>
<organism evidence="3 4">
    <name type="scientific">Stephania yunnanensis</name>
    <dbReference type="NCBI Taxonomy" id="152371"/>
    <lineage>
        <taxon>Eukaryota</taxon>
        <taxon>Viridiplantae</taxon>
        <taxon>Streptophyta</taxon>
        <taxon>Embryophyta</taxon>
        <taxon>Tracheophyta</taxon>
        <taxon>Spermatophyta</taxon>
        <taxon>Magnoliopsida</taxon>
        <taxon>Ranunculales</taxon>
        <taxon>Menispermaceae</taxon>
        <taxon>Menispermoideae</taxon>
        <taxon>Cissampelideae</taxon>
        <taxon>Stephania</taxon>
    </lineage>
</organism>
<feature type="compositionally biased region" description="Acidic residues" evidence="2">
    <location>
        <begin position="1"/>
        <end position="17"/>
    </location>
</feature>
<reference evidence="3 4" key="1">
    <citation type="submission" date="2024-01" db="EMBL/GenBank/DDBJ databases">
        <title>Genome assemblies of Stephania.</title>
        <authorList>
            <person name="Yang L."/>
        </authorList>
    </citation>
    <scope>NUCLEOTIDE SEQUENCE [LARGE SCALE GENOMIC DNA]</scope>
    <source>
        <strain evidence="3">YNDBR</strain>
        <tissue evidence="3">Leaf</tissue>
    </source>
</reference>
<evidence type="ECO:0000313" key="3">
    <source>
        <dbReference type="EMBL" id="KAK9099604.1"/>
    </source>
</evidence>
<keyword evidence="4" id="KW-1185">Reference proteome</keyword>
<comment type="caution">
    <text evidence="3">The sequence shown here is derived from an EMBL/GenBank/DDBJ whole genome shotgun (WGS) entry which is preliminary data.</text>
</comment>
<proteinExistence type="predicted"/>
<evidence type="ECO:0000256" key="2">
    <source>
        <dbReference type="SAM" id="MobiDB-lite"/>
    </source>
</evidence>
<dbReference type="GO" id="GO:0046856">
    <property type="term" value="P:phosphatidylinositol dephosphorylation"/>
    <property type="evidence" value="ECO:0007669"/>
    <property type="project" value="InterPro"/>
</dbReference>
<dbReference type="GO" id="GO:0043813">
    <property type="term" value="F:phosphatidylinositol-3,5-bisphosphate 5-phosphatase activity"/>
    <property type="evidence" value="ECO:0007669"/>
    <property type="project" value="InterPro"/>
</dbReference>
<dbReference type="AlphaFoldDB" id="A0AAP0EUC7"/>
<dbReference type="Proteomes" id="UP001420932">
    <property type="component" value="Unassembled WGS sequence"/>
</dbReference>
<protein>
    <submittedName>
        <fullName evidence="3">Uncharacterized protein</fullName>
    </submittedName>
</protein>
<gene>
    <name evidence="3" type="ORF">Syun_026649</name>
</gene>
<keyword evidence="1" id="KW-0378">Hydrolase</keyword>
<evidence type="ECO:0000256" key="1">
    <source>
        <dbReference type="ARBA" id="ARBA00022801"/>
    </source>
</evidence>
<name>A0AAP0EUC7_9MAGN</name>
<dbReference type="PANTHER" id="PTHR45738:SF3">
    <property type="entry name" value="OS03G0182400 PROTEIN"/>
    <property type="match status" value="1"/>
</dbReference>
<feature type="region of interest" description="Disordered" evidence="2">
    <location>
        <begin position="1"/>
        <end position="21"/>
    </location>
</feature>
<sequence length="186" mass="20989">MKIDEIDESDESDESDEYGNLKFLGHFQPQQDKPALWELDSDQHYNIGRRDLPFGEEKNRSTFKRSLSDGNILSEADTPMSTMSIGMKKFSNSIVPGKLHGGRVGISESTPDVSTNENGISYGRYTPSMTCRQLFTNAQSNPIHLNGNVGDMKEESKLLNEDEQKSVNEYSEAFRLWVSNGETFCF</sequence>